<feature type="domain" description="Major facilitator superfamily (MFS) profile" evidence="7">
    <location>
        <begin position="1"/>
        <end position="428"/>
    </location>
</feature>
<comment type="subcellular location">
    <subcellularLocation>
        <location evidence="1">Cell membrane</location>
        <topology evidence="1">Multi-pass membrane protein</topology>
    </subcellularLocation>
</comment>
<name>A0ABP9PKV1_9PSEU</name>
<dbReference type="Gene3D" id="1.20.1250.20">
    <property type="entry name" value="MFS general substrate transporter like domains"/>
    <property type="match status" value="1"/>
</dbReference>
<evidence type="ECO:0000313" key="8">
    <source>
        <dbReference type="EMBL" id="GAA5148090.1"/>
    </source>
</evidence>
<gene>
    <name evidence="8" type="ORF">GCM10023321_09920</name>
</gene>
<evidence type="ECO:0000256" key="1">
    <source>
        <dbReference type="ARBA" id="ARBA00004651"/>
    </source>
</evidence>
<comment type="caution">
    <text evidence="8">The sequence shown here is derived from an EMBL/GenBank/DDBJ whole genome shotgun (WGS) entry which is preliminary data.</text>
</comment>
<evidence type="ECO:0000256" key="5">
    <source>
        <dbReference type="ARBA" id="ARBA00023136"/>
    </source>
</evidence>
<dbReference type="CDD" id="cd17321">
    <property type="entry name" value="MFS_MMR_MDR_like"/>
    <property type="match status" value="1"/>
</dbReference>
<keyword evidence="2" id="KW-0813">Transport</keyword>
<feature type="transmembrane region" description="Helical" evidence="6">
    <location>
        <begin position="246"/>
        <end position="267"/>
    </location>
</feature>
<evidence type="ECO:0000256" key="3">
    <source>
        <dbReference type="ARBA" id="ARBA00022692"/>
    </source>
</evidence>
<evidence type="ECO:0000313" key="9">
    <source>
        <dbReference type="Proteomes" id="UP001428817"/>
    </source>
</evidence>
<dbReference type="InterPro" id="IPR011701">
    <property type="entry name" value="MFS"/>
</dbReference>
<dbReference type="Proteomes" id="UP001428817">
    <property type="component" value="Unassembled WGS sequence"/>
</dbReference>
<evidence type="ECO:0000256" key="6">
    <source>
        <dbReference type="SAM" id="Phobius"/>
    </source>
</evidence>
<feature type="transmembrane region" description="Helical" evidence="6">
    <location>
        <begin position="58"/>
        <end position="77"/>
    </location>
</feature>
<dbReference type="PANTHER" id="PTHR42718">
    <property type="entry name" value="MAJOR FACILITATOR SUPERFAMILY MULTIDRUG TRANSPORTER MFSC"/>
    <property type="match status" value="1"/>
</dbReference>
<keyword evidence="3 6" id="KW-0812">Transmembrane</keyword>
<keyword evidence="4 6" id="KW-1133">Transmembrane helix</keyword>
<feature type="transmembrane region" description="Helical" evidence="6">
    <location>
        <begin position="83"/>
        <end position="105"/>
    </location>
</feature>
<evidence type="ECO:0000259" key="7">
    <source>
        <dbReference type="PROSITE" id="PS50850"/>
    </source>
</evidence>
<feature type="transmembrane region" description="Helical" evidence="6">
    <location>
        <begin position="182"/>
        <end position="200"/>
    </location>
</feature>
<feature type="transmembrane region" description="Helical" evidence="6">
    <location>
        <begin position="279"/>
        <end position="300"/>
    </location>
</feature>
<dbReference type="PROSITE" id="PS50850">
    <property type="entry name" value="MFS"/>
    <property type="match status" value="1"/>
</dbReference>
<reference evidence="9" key="1">
    <citation type="journal article" date="2019" name="Int. J. Syst. Evol. Microbiol.">
        <title>The Global Catalogue of Microorganisms (GCM) 10K type strain sequencing project: providing services to taxonomists for standard genome sequencing and annotation.</title>
        <authorList>
            <consortium name="The Broad Institute Genomics Platform"/>
            <consortium name="The Broad Institute Genome Sequencing Center for Infectious Disease"/>
            <person name="Wu L."/>
            <person name="Ma J."/>
        </authorList>
    </citation>
    <scope>NUCLEOTIDE SEQUENCE [LARGE SCALE GENOMIC DNA]</scope>
    <source>
        <strain evidence="9">JCM 18303</strain>
    </source>
</reference>
<dbReference type="Pfam" id="PF07690">
    <property type="entry name" value="MFS_1"/>
    <property type="match status" value="1"/>
</dbReference>
<keyword evidence="9" id="KW-1185">Reference proteome</keyword>
<feature type="transmembrane region" description="Helical" evidence="6">
    <location>
        <begin position="374"/>
        <end position="394"/>
    </location>
</feature>
<evidence type="ECO:0000256" key="4">
    <source>
        <dbReference type="ARBA" id="ARBA00022989"/>
    </source>
</evidence>
<proteinExistence type="predicted"/>
<feature type="transmembrane region" description="Helical" evidence="6">
    <location>
        <begin position="30"/>
        <end position="51"/>
    </location>
</feature>
<organism evidence="8 9">
    <name type="scientific">Pseudonocardia eucalypti</name>
    <dbReference type="NCBI Taxonomy" id="648755"/>
    <lineage>
        <taxon>Bacteria</taxon>
        <taxon>Bacillati</taxon>
        <taxon>Actinomycetota</taxon>
        <taxon>Actinomycetes</taxon>
        <taxon>Pseudonocardiales</taxon>
        <taxon>Pseudonocardiaceae</taxon>
        <taxon>Pseudonocardia</taxon>
    </lineage>
</organism>
<dbReference type="SUPFAM" id="SSF103473">
    <property type="entry name" value="MFS general substrate transporter"/>
    <property type="match status" value="1"/>
</dbReference>
<evidence type="ECO:0000256" key="2">
    <source>
        <dbReference type="ARBA" id="ARBA00022448"/>
    </source>
</evidence>
<dbReference type="InterPro" id="IPR020846">
    <property type="entry name" value="MFS_dom"/>
</dbReference>
<feature type="transmembrane region" description="Helical" evidence="6">
    <location>
        <begin position="400"/>
        <end position="423"/>
    </location>
</feature>
<accession>A0ABP9PKV1</accession>
<dbReference type="PANTHER" id="PTHR42718:SF9">
    <property type="entry name" value="MAJOR FACILITATOR SUPERFAMILY MULTIDRUG TRANSPORTER MFSC"/>
    <property type="match status" value="1"/>
</dbReference>
<dbReference type="Gene3D" id="1.20.1720.10">
    <property type="entry name" value="Multidrug resistance protein D"/>
    <property type="match status" value="1"/>
</dbReference>
<dbReference type="InterPro" id="IPR036259">
    <property type="entry name" value="MFS_trans_sf"/>
</dbReference>
<keyword evidence="5 6" id="KW-0472">Membrane</keyword>
<feature type="transmembrane region" description="Helical" evidence="6">
    <location>
        <begin position="117"/>
        <end position="137"/>
    </location>
</feature>
<dbReference type="EMBL" id="BAABJP010000003">
    <property type="protein sequence ID" value="GAA5148090.1"/>
    <property type="molecule type" value="Genomic_DNA"/>
</dbReference>
<feature type="transmembrane region" description="Helical" evidence="6">
    <location>
        <begin position="307"/>
        <end position="326"/>
    </location>
</feature>
<feature type="transmembrane region" description="Helical" evidence="6">
    <location>
        <begin position="338"/>
        <end position="362"/>
    </location>
</feature>
<feature type="transmembrane region" description="Helical" evidence="6">
    <location>
        <begin position="143"/>
        <end position="162"/>
    </location>
</feature>
<protein>
    <submittedName>
        <fullName evidence="8">MFS transporter</fullName>
    </submittedName>
</protein>
<sequence length="430" mass="43159">MLVVTSEMTISAVALPSIGADLGASPATTAWVLLAYSLPMAAIAIPAGRWADRAGVRAAFLASMAGVGVASVLSALAPTMPLLLATRVLQGLAGGLIVCVYMPLITCSVRENQRGSAIGYIIMIMTLGGVAGAPIGGLVASELGWRAVFLIKLPLLVAVLWLGARTVPTGGGRGLPVPDRSLVREAALLGGAVTGLLVAFDKFATRPVLAAGLAALGIGLAVGWSRLASARPMVALVRRPAFGGTLVTLFTMSLSAGLLFFLLPYFIADVLHGSPETTGLALLCYIGAIAPTSPLAGLLTDRFGPRLVIATGAALSVAGMLSMLSLDAGASLVDLGWRLALFGVGAGLFNTAVNTATLGAAPPGMAGSAGGASMTARSVAMTMGSSVAALGWTLAGGGSLGFRVGVLGLATLAVAGIFAYLTLTRRPRQK</sequence>
<feature type="transmembrane region" description="Helical" evidence="6">
    <location>
        <begin position="206"/>
        <end position="225"/>
    </location>
</feature>